<comment type="pathway">
    <text evidence="2">Pyrimidine metabolism; UMP biosynthesis via salvage pathway; UMP from uracil: step 1/1.</text>
</comment>
<dbReference type="PANTHER" id="PTHR32315:SF4">
    <property type="entry name" value="URACIL PHOSPHORIBOSYLTRANSFERASE, CHLOROPLASTIC"/>
    <property type="match status" value="1"/>
</dbReference>
<evidence type="ECO:0000256" key="4">
    <source>
        <dbReference type="ARBA" id="ARBA00011894"/>
    </source>
</evidence>
<dbReference type="Pfam" id="PF14681">
    <property type="entry name" value="UPRTase"/>
    <property type="match status" value="1"/>
</dbReference>
<comment type="caution">
    <text evidence="11">The sequence shown here is derived from an EMBL/GenBank/DDBJ whole genome shotgun (WGS) entry which is preliminary data.</text>
</comment>
<dbReference type="InterPro" id="IPR029057">
    <property type="entry name" value="PRTase-like"/>
</dbReference>
<feature type="domain" description="Phosphoribosyltransferase" evidence="10">
    <location>
        <begin position="61"/>
        <end position="203"/>
    </location>
</feature>
<dbReference type="RefSeq" id="XP_069197834.1">
    <property type="nucleotide sequence ID" value="XM_069345635.1"/>
</dbReference>
<dbReference type="CDD" id="cd06223">
    <property type="entry name" value="PRTases_typeI"/>
    <property type="match status" value="1"/>
</dbReference>
<dbReference type="Proteomes" id="UP001562354">
    <property type="component" value="Unassembled WGS sequence"/>
</dbReference>
<evidence type="ECO:0000256" key="6">
    <source>
        <dbReference type="ARBA" id="ARBA00022676"/>
    </source>
</evidence>
<evidence type="ECO:0000256" key="8">
    <source>
        <dbReference type="ARBA" id="ARBA00022741"/>
    </source>
</evidence>
<dbReference type="InterPro" id="IPR000836">
    <property type="entry name" value="PRTase_dom"/>
</dbReference>
<dbReference type="Gene3D" id="3.40.50.2020">
    <property type="match status" value="1"/>
</dbReference>
<evidence type="ECO:0000256" key="9">
    <source>
        <dbReference type="ARBA" id="ARBA00023134"/>
    </source>
</evidence>
<evidence type="ECO:0000256" key="5">
    <source>
        <dbReference type="ARBA" id="ARBA00022533"/>
    </source>
</evidence>
<comment type="similarity">
    <text evidence="3">Belongs to the UPRTase family.</text>
</comment>
<dbReference type="NCBIfam" id="NF001097">
    <property type="entry name" value="PRK00129.1"/>
    <property type="match status" value="1"/>
</dbReference>
<dbReference type="EMBL" id="JBFMKM010000013">
    <property type="protein sequence ID" value="KAL1301558.1"/>
    <property type="molecule type" value="Genomic_DNA"/>
</dbReference>
<dbReference type="EC" id="2.4.2.9" evidence="4"/>
<dbReference type="PANTHER" id="PTHR32315">
    <property type="entry name" value="ADENINE PHOSPHORIBOSYLTRANSFERASE"/>
    <property type="match status" value="1"/>
</dbReference>
<dbReference type="InterPro" id="IPR050054">
    <property type="entry name" value="UPRTase/APRTase"/>
</dbReference>
<dbReference type="SUPFAM" id="SSF53271">
    <property type="entry name" value="PRTase-like"/>
    <property type="match status" value="1"/>
</dbReference>
<evidence type="ECO:0000256" key="2">
    <source>
        <dbReference type="ARBA" id="ARBA00005180"/>
    </source>
</evidence>
<evidence type="ECO:0000256" key="3">
    <source>
        <dbReference type="ARBA" id="ARBA00009516"/>
    </source>
</evidence>
<proteinExistence type="inferred from homology"/>
<gene>
    <name evidence="11" type="ORF">AAFC00_005795</name>
</gene>
<evidence type="ECO:0000259" key="10">
    <source>
        <dbReference type="Pfam" id="PF14681"/>
    </source>
</evidence>
<evidence type="ECO:0000256" key="1">
    <source>
        <dbReference type="ARBA" id="ARBA00001946"/>
    </source>
</evidence>
<keyword evidence="7" id="KW-0808">Transferase</keyword>
<sequence>MPSALKSASNVTVLDHPAIEAKLDLLRDRSLRPSVVRTLTNELSQIISIEATRSLPHSTPKIALIIVLRAGLPMCEPFLATLSPDIDVVVYHLGLYREKKTLEPVEYYNKLPSQGAPVDRVFVVDPLIATGGTATATIDILRQWGAKHITFLSILASPQGAKAVADSWPEGLELIVGHLDEGVDAKGYITPGIGDIGDRLYGTGS</sequence>
<keyword evidence="12" id="KW-1185">Reference proteome</keyword>
<evidence type="ECO:0000313" key="12">
    <source>
        <dbReference type="Proteomes" id="UP001562354"/>
    </source>
</evidence>
<evidence type="ECO:0000313" key="11">
    <source>
        <dbReference type="EMBL" id="KAL1301558.1"/>
    </source>
</evidence>
<name>A0ABR3P5V7_9PEZI</name>
<keyword evidence="9" id="KW-0342">GTP-binding</keyword>
<keyword evidence="6" id="KW-0328">Glycosyltransferase</keyword>
<protein>
    <recommendedName>
        <fullName evidence="4">uracil phosphoribosyltransferase</fullName>
        <ecNumber evidence="4">2.4.2.9</ecNumber>
    </recommendedName>
</protein>
<evidence type="ECO:0000256" key="7">
    <source>
        <dbReference type="ARBA" id="ARBA00022679"/>
    </source>
</evidence>
<keyword evidence="8" id="KW-0547">Nucleotide-binding</keyword>
<accession>A0ABR3P5V7</accession>
<reference evidence="11 12" key="1">
    <citation type="submission" date="2024-07" db="EMBL/GenBank/DDBJ databases">
        <title>Draft sequence of the Neodothiora populina.</title>
        <authorList>
            <person name="Drown D.D."/>
            <person name="Schuette U.S."/>
            <person name="Buechlein A.B."/>
            <person name="Rusch D.R."/>
            <person name="Winton L.W."/>
            <person name="Adams G.A."/>
        </authorList>
    </citation>
    <scope>NUCLEOTIDE SEQUENCE [LARGE SCALE GENOMIC DNA]</scope>
    <source>
        <strain evidence="11 12">CPC 39397</strain>
    </source>
</reference>
<dbReference type="GeneID" id="95979494"/>
<keyword evidence="5" id="KW-0021">Allosteric enzyme</keyword>
<comment type="cofactor">
    <cofactor evidence="1">
        <name>Mg(2+)</name>
        <dbReference type="ChEBI" id="CHEBI:18420"/>
    </cofactor>
</comment>
<organism evidence="11 12">
    <name type="scientific">Neodothiora populina</name>
    <dbReference type="NCBI Taxonomy" id="2781224"/>
    <lineage>
        <taxon>Eukaryota</taxon>
        <taxon>Fungi</taxon>
        <taxon>Dikarya</taxon>
        <taxon>Ascomycota</taxon>
        <taxon>Pezizomycotina</taxon>
        <taxon>Dothideomycetes</taxon>
        <taxon>Dothideomycetidae</taxon>
        <taxon>Dothideales</taxon>
        <taxon>Dothioraceae</taxon>
        <taxon>Neodothiora</taxon>
    </lineage>
</organism>